<dbReference type="InterPro" id="IPR029787">
    <property type="entry name" value="Nucleotide_cyclase"/>
</dbReference>
<comment type="caution">
    <text evidence="5">The sequence shown here is derived from an EMBL/GenBank/DDBJ whole genome shotgun (WGS) entry which is preliminary data.</text>
</comment>
<dbReference type="Proteomes" id="UP000468531">
    <property type="component" value="Unassembled WGS sequence"/>
</dbReference>
<evidence type="ECO:0000259" key="4">
    <source>
        <dbReference type="PROSITE" id="PS50887"/>
    </source>
</evidence>
<organism evidence="5 6">
    <name type="scientific">Bradyrhizobium uaiense</name>
    <dbReference type="NCBI Taxonomy" id="2594946"/>
    <lineage>
        <taxon>Bacteria</taxon>
        <taxon>Pseudomonadati</taxon>
        <taxon>Pseudomonadota</taxon>
        <taxon>Alphaproteobacteria</taxon>
        <taxon>Hyphomicrobiales</taxon>
        <taxon>Nitrobacteraceae</taxon>
        <taxon>Bradyrhizobium</taxon>
    </lineage>
</organism>
<dbReference type="AlphaFoldDB" id="A0A6P1BQ78"/>
<feature type="transmembrane region" description="Helical" evidence="3">
    <location>
        <begin position="21"/>
        <end position="42"/>
    </location>
</feature>
<dbReference type="InterPro" id="IPR043128">
    <property type="entry name" value="Rev_trsase/Diguanyl_cyclase"/>
</dbReference>
<evidence type="ECO:0000313" key="5">
    <source>
        <dbReference type="EMBL" id="NEV00340.1"/>
    </source>
</evidence>
<keyword evidence="6" id="KW-1185">Reference proteome</keyword>
<keyword evidence="3" id="KW-1133">Transmembrane helix</keyword>
<protein>
    <recommendedName>
        <fullName evidence="1">diguanylate cyclase</fullName>
        <ecNumber evidence="1">2.7.7.65</ecNumber>
    </recommendedName>
</protein>
<dbReference type="InterPro" id="IPR050469">
    <property type="entry name" value="Diguanylate_Cyclase"/>
</dbReference>
<keyword evidence="3" id="KW-0472">Membrane</keyword>
<dbReference type="Gene3D" id="3.30.70.270">
    <property type="match status" value="1"/>
</dbReference>
<name>A0A6P1BQ78_9BRAD</name>
<dbReference type="SUPFAM" id="SSF55073">
    <property type="entry name" value="Nucleotide cyclase"/>
    <property type="match status" value="1"/>
</dbReference>
<evidence type="ECO:0000256" key="2">
    <source>
        <dbReference type="ARBA" id="ARBA00034247"/>
    </source>
</evidence>
<dbReference type="NCBIfam" id="TIGR00254">
    <property type="entry name" value="GGDEF"/>
    <property type="match status" value="1"/>
</dbReference>
<dbReference type="EC" id="2.7.7.65" evidence="1"/>
<dbReference type="EMBL" id="VKHP01000173">
    <property type="protein sequence ID" value="NEV00340.1"/>
    <property type="molecule type" value="Genomic_DNA"/>
</dbReference>
<dbReference type="PANTHER" id="PTHR45138">
    <property type="entry name" value="REGULATORY COMPONENTS OF SENSORY TRANSDUCTION SYSTEM"/>
    <property type="match status" value="1"/>
</dbReference>
<comment type="catalytic activity">
    <reaction evidence="2">
        <text>2 GTP = 3',3'-c-di-GMP + 2 diphosphate</text>
        <dbReference type="Rhea" id="RHEA:24898"/>
        <dbReference type="ChEBI" id="CHEBI:33019"/>
        <dbReference type="ChEBI" id="CHEBI:37565"/>
        <dbReference type="ChEBI" id="CHEBI:58805"/>
        <dbReference type="EC" id="2.7.7.65"/>
    </reaction>
</comment>
<dbReference type="PROSITE" id="PS50887">
    <property type="entry name" value="GGDEF"/>
    <property type="match status" value="1"/>
</dbReference>
<feature type="transmembrane region" description="Helical" evidence="3">
    <location>
        <begin position="54"/>
        <end position="75"/>
    </location>
</feature>
<gene>
    <name evidence="5" type="ORF">FNJ47_32145</name>
</gene>
<evidence type="ECO:0000256" key="1">
    <source>
        <dbReference type="ARBA" id="ARBA00012528"/>
    </source>
</evidence>
<dbReference type="FunFam" id="3.30.70.270:FF:000001">
    <property type="entry name" value="Diguanylate cyclase domain protein"/>
    <property type="match status" value="1"/>
</dbReference>
<dbReference type="SMART" id="SM00267">
    <property type="entry name" value="GGDEF"/>
    <property type="match status" value="1"/>
</dbReference>
<keyword evidence="3" id="KW-0812">Transmembrane</keyword>
<dbReference type="PANTHER" id="PTHR45138:SF9">
    <property type="entry name" value="DIGUANYLATE CYCLASE DGCM-RELATED"/>
    <property type="match status" value="1"/>
</dbReference>
<feature type="domain" description="GGDEF" evidence="4">
    <location>
        <begin position="125"/>
        <end position="258"/>
    </location>
</feature>
<reference evidence="5 6" key="1">
    <citation type="journal article" date="2020" name="Arch. Microbiol.">
        <title>Bradyrhizobium uaiense sp. nov., a new highly efficient cowpea symbiont.</title>
        <authorList>
            <person name="Cabral Michel D."/>
            <person name="Azarias Guimaraes A."/>
            <person name="Martins da Costa E."/>
            <person name="Soares de Carvalho T."/>
            <person name="Balsanelli E."/>
            <person name="Willems A."/>
            <person name="Maltempi de Souza E."/>
            <person name="de Souza Moreira F.M."/>
        </authorList>
    </citation>
    <scope>NUCLEOTIDE SEQUENCE [LARGE SCALE GENOMIC DNA]</scope>
    <source>
        <strain evidence="5 6">UFLA 03-164</strain>
    </source>
</reference>
<proteinExistence type="predicted"/>
<evidence type="ECO:0000313" key="6">
    <source>
        <dbReference type="Proteomes" id="UP000468531"/>
    </source>
</evidence>
<dbReference type="InterPro" id="IPR000160">
    <property type="entry name" value="GGDEF_dom"/>
</dbReference>
<dbReference type="CDD" id="cd01949">
    <property type="entry name" value="GGDEF"/>
    <property type="match status" value="1"/>
</dbReference>
<accession>A0A6P1BQ78</accession>
<dbReference type="Pfam" id="PF00990">
    <property type="entry name" value="GGDEF"/>
    <property type="match status" value="1"/>
</dbReference>
<evidence type="ECO:0000256" key="3">
    <source>
        <dbReference type="SAM" id="Phobius"/>
    </source>
</evidence>
<sequence>MQTEMAGIETRGDVLRRTGRIMVIAAGMTAVMSFTIGMLVFGRDLAAPITVGQMQAFGLTAGVFIGVTLSGAMSYRAGMLMLALAQTRRELAQISQTDQLTGLLNRRGFDAEAAAALDQAQADGAAVAMLMCDIDHFKAINDRYGHEIGDKVLVEIADVLRQFATRHGALVARYGGEEFAAVVTGLSHEQAAHGAEEIRRDCAGRTILDGVTQLPVTISIGFTVKETGFDLGSLLRTADQALYAAKRHGRDRVEHARDAA</sequence>
<dbReference type="GO" id="GO:0052621">
    <property type="term" value="F:diguanylate cyclase activity"/>
    <property type="evidence" value="ECO:0007669"/>
    <property type="project" value="UniProtKB-EC"/>
</dbReference>